<feature type="compositionally biased region" description="Basic and acidic residues" evidence="10">
    <location>
        <begin position="61"/>
        <end position="70"/>
    </location>
</feature>
<reference evidence="12" key="1">
    <citation type="journal article" date="2009" name="Genome Res.">
        <title>Comparative genomic analyses of the human fungal pathogens Coccidioides and their relatives.</title>
        <authorList>
            <person name="Sharpton T.J."/>
            <person name="Stajich J.E."/>
            <person name="Rounsley S.D."/>
            <person name="Gardner M.J."/>
            <person name="Wortman J.R."/>
            <person name="Jordar V.S."/>
            <person name="Maiti R."/>
            <person name="Kodira C.D."/>
            <person name="Neafsey D.E."/>
            <person name="Zeng Q."/>
            <person name="Hung C.-Y."/>
            <person name="McMahan C."/>
            <person name="Muszewska A."/>
            <person name="Grynberg M."/>
            <person name="Mandel M.A."/>
            <person name="Kellner E.M."/>
            <person name="Barker B.M."/>
            <person name="Galgiani J.N."/>
            <person name="Orbach M.J."/>
            <person name="Kirkland T.N."/>
            <person name="Cole G.T."/>
            <person name="Henn M.R."/>
            <person name="Birren B.W."/>
            <person name="Taylor J.W."/>
        </authorList>
    </citation>
    <scope>NUCLEOTIDE SEQUENCE [LARGE SCALE GENOMIC DNA]</scope>
    <source>
        <strain evidence="12">UAMH 1704</strain>
    </source>
</reference>
<dbReference type="STRING" id="336963.C4JTQ3"/>
<dbReference type="InterPro" id="IPR013942">
    <property type="entry name" value="Mediator_Med19_fun"/>
</dbReference>
<dbReference type="AlphaFoldDB" id="C4JTQ3"/>
<accession>C4JTQ3</accession>
<dbReference type="OrthoDB" id="2160599at2759"/>
<feature type="compositionally biased region" description="Basic and acidic residues" evidence="10">
    <location>
        <begin position="30"/>
        <end position="39"/>
    </location>
</feature>
<comment type="subunit">
    <text evidence="9">Component of the Mediator complex.</text>
</comment>
<evidence type="ECO:0000313" key="11">
    <source>
        <dbReference type="EMBL" id="EEP81000.1"/>
    </source>
</evidence>
<evidence type="ECO:0000256" key="10">
    <source>
        <dbReference type="SAM" id="MobiDB-lite"/>
    </source>
</evidence>
<sequence>MSAQPGQQSAITAVNAFPTPASSVGGIAKDSQEPSEKGIRLSTEIEGAPGFTDADSGVSHTQHDQQRQQEETAGSNAEDEAMDIDRNEGISEHPKIAALQNDLGQAFHTCKTSYSISGPNPHFDLVSLYGLGPVAASVARTDPVTGEKINRLRKSYEGKIKGLGLSGRNKPVKHDPGAPGGLRQLTMWPEEEWQNQKVIGKDIKVAEPDSTLHKLYMRAMKMEPGPVPNNDYWEDVLGHEKPAKQSATVPQTKKAGDASAAGIIRQPGQANGTPMSTSISPVESGRPKRTGKKRSYNDSSFVGYGEGFPDDDMELDGSFYSNSEESGRGSAKKKRKKVTTLAFSPWVLLARLHLFDLKLMQMLS</sequence>
<evidence type="ECO:0000313" key="12">
    <source>
        <dbReference type="Proteomes" id="UP000002058"/>
    </source>
</evidence>
<dbReference type="Pfam" id="PF08633">
    <property type="entry name" value="Rox3"/>
    <property type="match status" value="1"/>
</dbReference>
<dbReference type="HOGENOM" id="CLU_036911_0_0_1"/>
<comment type="subcellular location">
    <subcellularLocation>
        <location evidence="1 9">Nucleus</location>
    </subcellularLocation>
</comment>
<evidence type="ECO:0000256" key="7">
    <source>
        <dbReference type="ARBA" id="ARBA00023242"/>
    </source>
</evidence>
<dbReference type="GO" id="GO:0016592">
    <property type="term" value="C:mediator complex"/>
    <property type="evidence" value="ECO:0007669"/>
    <property type="project" value="InterPro"/>
</dbReference>
<dbReference type="Proteomes" id="UP000002058">
    <property type="component" value="Unassembled WGS sequence"/>
</dbReference>
<proteinExistence type="inferred from homology"/>
<evidence type="ECO:0000256" key="1">
    <source>
        <dbReference type="ARBA" id="ARBA00004123"/>
    </source>
</evidence>
<feature type="compositionally biased region" description="Polar residues" evidence="10">
    <location>
        <begin position="1"/>
        <end position="12"/>
    </location>
</feature>
<keyword evidence="5 9" id="KW-0010">Activator</keyword>
<keyword evidence="7 9" id="KW-0539">Nucleus</keyword>
<gene>
    <name evidence="9" type="primary">MED19</name>
    <name evidence="11" type="ORF">UREG_05842</name>
</gene>
<dbReference type="VEuPathDB" id="FungiDB:UREG_05842"/>
<dbReference type="GeneID" id="8443587"/>
<feature type="region of interest" description="Disordered" evidence="10">
    <location>
        <begin position="1"/>
        <end position="79"/>
    </location>
</feature>
<evidence type="ECO:0000256" key="2">
    <source>
        <dbReference type="ARBA" id="ARBA00009259"/>
    </source>
</evidence>
<organism evidence="11 12">
    <name type="scientific">Uncinocarpus reesii (strain UAMH 1704)</name>
    <dbReference type="NCBI Taxonomy" id="336963"/>
    <lineage>
        <taxon>Eukaryota</taxon>
        <taxon>Fungi</taxon>
        <taxon>Dikarya</taxon>
        <taxon>Ascomycota</taxon>
        <taxon>Pezizomycotina</taxon>
        <taxon>Eurotiomycetes</taxon>
        <taxon>Eurotiomycetidae</taxon>
        <taxon>Onygenales</taxon>
        <taxon>Onygenaceae</taxon>
        <taxon>Uncinocarpus</taxon>
    </lineage>
</organism>
<evidence type="ECO:0000256" key="9">
    <source>
        <dbReference type="RuleBase" id="RU364151"/>
    </source>
</evidence>
<evidence type="ECO:0000256" key="8">
    <source>
        <dbReference type="ARBA" id="ARBA00032018"/>
    </source>
</evidence>
<dbReference type="eggNOG" id="ENOG502QXG3">
    <property type="taxonomic scope" value="Eukaryota"/>
</dbReference>
<evidence type="ECO:0000256" key="3">
    <source>
        <dbReference type="ARBA" id="ARBA00019615"/>
    </source>
</evidence>
<keyword evidence="12" id="KW-1185">Reference proteome</keyword>
<dbReference type="EMBL" id="CH476617">
    <property type="protein sequence ID" value="EEP81000.1"/>
    <property type="molecule type" value="Genomic_DNA"/>
</dbReference>
<keyword evidence="6 9" id="KW-0804">Transcription</keyword>
<evidence type="ECO:0000256" key="5">
    <source>
        <dbReference type="ARBA" id="ARBA00023159"/>
    </source>
</evidence>
<feature type="region of interest" description="Disordered" evidence="10">
    <location>
        <begin position="264"/>
        <end position="335"/>
    </location>
</feature>
<keyword evidence="4 9" id="KW-0805">Transcription regulation</keyword>
<dbReference type="OMA" id="TSAFHLC"/>
<feature type="compositionally biased region" description="Polar residues" evidence="10">
    <location>
        <begin position="268"/>
        <end position="281"/>
    </location>
</feature>
<name>C4JTQ3_UNCRE</name>
<dbReference type="GO" id="GO:0006357">
    <property type="term" value="P:regulation of transcription by RNA polymerase II"/>
    <property type="evidence" value="ECO:0007669"/>
    <property type="project" value="InterPro"/>
</dbReference>
<dbReference type="GO" id="GO:0003712">
    <property type="term" value="F:transcription coregulator activity"/>
    <property type="evidence" value="ECO:0007669"/>
    <property type="project" value="InterPro"/>
</dbReference>
<dbReference type="InParanoid" id="C4JTQ3"/>
<comment type="function">
    <text evidence="9">Component of the Mediator complex, a coactivator involved in the regulated transcription of nearly all RNA polymerase II-dependent genes. Mediator functions as a bridge to convey information from gene-specific regulatory proteins to the basal RNA polymerase II transcription machinery. Mediator is recruited to promoters by direct interactions with regulatory proteins and serves as a scaffold for the assembly of a functional preinitiation complex with RNA polymerase II and the general transcription factors.</text>
</comment>
<evidence type="ECO:0000256" key="6">
    <source>
        <dbReference type="ARBA" id="ARBA00023163"/>
    </source>
</evidence>
<comment type="similarity">
    <text evidence="2 9">Belongs to the Mediator complex subunit 19 family.</text>
</comment>
<dbReference type="RefSeq" id="XP_002585153.1">
    <property type="nucleotide sequence ID" value="XM_002585107.1"/>
</dbReference>
<protein>
    <recommendedName>
        <fullName evidence="3 9">Mediator of RNA polymerase II transcription subunit 19</fullName>
    </recommendedName>
    <alternativeName>
        <fullName evidence="8 9">Mediator complex subunit 19</fullName>
    </alternativeName>
</protein>
<evidence type="ECO:0000256" key="4">
    <source>
        <dbReference type="ARBA" id="ARBA00023015"/>
    </source>
</evidence>
<dbReference type="KEGG" id="ure:UREG_05842"/>